<keyword evidence="2" id="KW-1185">Reference proteome</keyword>
<reference evidence="1" key="1">
    <citation type="submission" date="2019-08" db="EMBL/GenBank/DDBJ databases">
        <title>Genome sequence of Clostridiales bacterium MT110.</title>
        <authorList>
            <person name="Cao J."/>
        </authorList>
    </citation>
    <scope>NUCLEOTIDE SEQUENCE</scope>
    <source>
        <strain evidence="1">MT110</strain>
    </source>
</reference>
<evidence type="ECO:0000313" key="2">
    <source>
        <dbReference type="Proteomes" id="UP000594014"/>
    </source>
</evidence>
<accession>A0ACD1AAH6</accession>
<name>A0ACD1AAH6_9FIRM</name>
<dbReference type="Proteomes" id="UP000594014">
    <property type="component" value="Chromosome"/>
</dbReference>
<dbReference type="EMBL" id="CP042469">
    <property type="protein sequence ID" value="QOX63470.1"/>
    <property type="molecule type" value="Genomic_DNA"/>
</dbReference>
<protein>
    <submittedName>
        <fullName evidence="1">MFS transporter</fullName>
    </submittedName>
</protein>
<gene>
    <name evidence="1" type="ORF">FRZ06_08935</name>
</gene>
<sequence length="446" mass="48960">MYQIANRIDRLPSTPMLRKVLLLAGIGWMFDAMNQGMVSGVMAAIGMDWNLSPEQIGLLGSSGMLGMILGAALSGMAADRWGRKTVVVWTLIIFGVASGLAGFSANYPMLLVLRFCTGFGLGGELPAASTLISEYSPTKIRGRNVILLESFWAWGWILASLVAYLIIPAYGWRAAFWVGAVPALFAAYLRMVMPESPRYLEKAGKGDEADRLVAVMEHEAGFEPFKLKKETSKTSKEAKNRLSLVELWSKKYIRSTLVLWTIWIGINFGYYGFVLWTPSLLVAQGFNLVKSFEFTLIMSLAQLPGYFSAAYLVERIGRKWVLAIYFAGTALAAWLFGHAGSTGQVLFFGCLLYFFSLGAWGCVYAYTPEVYPTVARASGSGWAAAFGRIGAFVAPLILPILIRFYGEEKGYGYIFILLTVVFAAVAIVVALFGKETMGKSLEEISE</sequence>
<evidence type="ECO:0000313" key="1">
    <source>
        <dbReference type="EMBL" id="QOX63470.1"/>
    </source>
</evidence>
<organism evidence="1 2">
    <name type="scientific">Anoxybacterium hadale</name>
    <dbReference type="NCBI Taxonomy" id="3408580"/>
    <lineage>
        <taxon>Bacteria</taxon>
        <taxon>Bacillati</taxon>
        <taxon>Bacillota</taxon>
        <taxon>Clostridia</taxon>
        <taxon>Peptostreptococcales</taxon>
        <taxon>Anaerovoracaceae</taxon>
        <taxon>Anoxybacterium</taxon>
    </lineage>
</organism>
<proteinExistence type="predicted"/>